<dbReference type="InterPro" id="IPR011852">
    <property type="entry name" value="TRAP_TAXI"/>
</dbReference>
<dbReference type="PROSITE" id="PS51257">
    <property type="entry name" value="PROKAR_LIPOPROTEIN"/>
    <property type="match status" value="1"/>
</dbReference>
<dbReference type="EMBL" id="JACPSX010000217">
    <property type="protein sequence ID" value="MBI3015615.1"/>
    <property type="molecule type" value="Genomic_DNA"/>
</dbReference>
<sequence length="327" mass="34791">MERRRFLFSVVVIGACLVLGGASLIHAQETVRLSVATGGTGGVYYPLGGGMAKVLSKYLPKVDATAEVTAASVDNILLLKTKKADLALVMADVAYDGLKGTGQFKAHGPTPIRTVGVLYSNFMHFVTLEGKGINSVADLKGKRVSTGAPGSGTEVKSLRVLEAYGINPDKDIRRERLSVAESAGALKDGKVDAFTWDGGLPTAAILDLAATPGVKIKLLDHGDAVTKMVQKYGPVYFPGVIPKATYPGMTSDVKVAAVANLLISHQDMDRKIAYGVVKTILEHQPDLVMVHKEAKNIMPQTVGVGSSLPFHPGVEDYFKEKKIEMSK</sequence>
<dbReference type="Pfam" id="PF16868">
    <property type="entry name" value="NMT1_3"/>
    <property type="match status" value="1"/>
</dbReference>
<evidence type="ECO:0000313" key="1">
    <source>
        <dbReference type="EMBL" id="MBI3015615.1"/>
    </source>
</evidence>
<name>A0A932GRI5_UNCTE</name>
<dbReference type="PANTHER" id="PTHR42941">
    <property type="entry name" value="SLL1037 PROTEIN"/>
    <property type="match status" value="1"/>
</dbReference>
<dbReference type="CDD" id="cd13569">
    <property type="entry name" value="PBP2_TAXI_TRAP_like_1"/>
    <property type="match status" value="1"/>
</dbReference>
<organism evidence="1 2">
    <name type="scientific">Tectimicrobiota bacterium</name>
    <dbReference type="NCBI Taxonomy" id="2528274"/>
    <lineage>
        <taxon>Bacteria</taxon>
        <taxon>Pseudomonadati</taxon>
        <taxon>Nitrospinota/Tectimicrobiota group</taxon>
        <taxon>Candidatus Tectimicrobiota</taxon>
    </lineage>
</organism>
<protein>
    <submittedName>
        <fullName evidence="1">TAXI family TRAP transporter solute-binding subunit</fullName>
    </submittedName>
</protein>
<dbReference type="PANTHER" id="PTHR42941:SF1">
    <property type="entry name" value="SLL1037 PROTEIN"/>
    <property type="match status" value="1"/>
</dbReference>
<proteinExistence type="predicted"/>
<dbReference type="NCBIfam" id="TIGR02122">
    <property type="entry name" value="TRAP_TAXI"/>
    <property type="match status" value="1"/>
</dbReference>
<accession>A0A932GRI5</accession>
<dbReference type="Proteomes" id="UP000741360">
    <property type="component" value="Unassembled WGS sequence"/>
</dbReference>
<evidence type="ECO:0000313" key="2">
    <source>
        <dbReference type="Proteomes" id="UP000741360"/>
    </source>
</evidence>
<gene>
    <name evidence="1" type="ORF">HYY65_11290</name>
</gene>
<comment type="caution">
    <text evidence="1">The sequence shown here is derived from an EMBL/GenBank/DDBJ whole genome shotgun (WGS) entry which is preliminary data.</text>
</comment>
<dbReference type="Gene3D" id="3.40.190.10">
    <property type="entry name" value="Periplasmic binding protein-like II"/>
    <property type="match status" value="2"/>
</dbReference>
<dbReference type="SUPFAM" id="SSF53850">
    <property type="entry name" value="Periplasmic binding protein-like II"/>
    <property type="match status" value="1"/>
</dbReference>
<reference evidence="1" key="1">
    <citation type="submission" date="2020-07" db="EMBL/GenBank/DDBJ databases">
        <title>Huge and variable diversity of episymbiotic CPR bacteria and DPANN archaea in groundwater ecosystems.</title>
        <authorList>
            <person name="He C.Y."/>
            <person name="Keren R."/>
            <person name="Whittaker M."/>
            <person name="Farag I.F."/>
            <person name="Doudna J."/>
            <person name="Cate J.H.D."/>
            <person name="Banfield J.F."/>
        </authorList>
    </citation>
    <scope>NUCLEOTIDE SEQUENCE</scope>
    <source>
        <strain evidence="1">NC_groundwater_717_Ag_S-0.2um_59_8</strain>
    </source>
</reference>
<dbReference type="AlphaFoldDB" id="A0A932GRI5"/>